<dbReference type="GO" id="GO:0016226">
    <property type="term" value="P:iron-sulfur cluster assembly"/>
    <property type="evidence" value="ECO:0007669"/>
    <property type="project" value="InterPro"/>
</dbReference>
<evidence type="ECO:0000313" key="5">
    <source>
        <dbReference type="Proteomes" id="UP000067689"/>
    </source>
</evidence>
<protein>
    <submittedName>
        <fullName evidence="4">Fe-S cluster assembly protein SufB</fullName>
    </submittedName>
</protein>
<name>A0A0U3KJ93_9ACTN</name>
<proteinExistence type="inferred from homology"/>
<evidence type="ECO:0000259" key="3">
    <source>
        <dbReference type="Pfam" id="PF19295"/>
    </source>
</evidence>
<evidence type="ECO:0000256" key="1">
    <source>
        <dbReference type="ARBA" id="ARBA00043967"/>
    </source>
</evidence>
<evidence type="ECO:0000259" key="2">
    <source>
        <dbReference type="Pfam" id="PF01458"/>
    </source>
</evidence>
<sequence>MTTNSIEELNPGLKDVGRYEFGWSDANDAGANAQRGLNEEIVRDISAKKSEPQWMLDLRLKGLRLFDRKPLPTWGAGLEDIDFDNIKYFVRSSEKQAASWEDLPEDIKNTYDRLGIPEAEKQRLVAGVAAQYESEVVYHSIREDLEEKGVLFLDTDTALKEHPEIFEEYFGTVIPVGDNKFSALNTAVWSGGSFIYVPKGVHVDIPLQAYFRINTENMGQFERTLIIADEDSYVHYVEGCTAPIYSSDSLHSAVVEIIVKKNARVRYTTIQNWSNNVYNLVTKRATCEAGATMEWVDGNIGSKVTMKYPAVYLMGEHARGETLSIAFAGEGQHQDAGAKMVHAAPHTSSSILSKSVARGGGRTSYRGLLQVMEGAYGSASTVKCDALLVDQVSRSDTYPYVDVREDDVTLGHEATVSKVSDDQLFYFMQRGMEEDEAMAMIVRGFVEPIARELPMEYALELNRLIELQMEGAVG</sequence>
<dbReference type="RefSeq" id="WP_067857641.1">
    <property type="nucleotide sequence ID" value="NZ_CP011502.1"/>
</dbReference>
<organism evidence="4 5">
    <name type="scientific">Aeromicrobium erythreum</name>
    <dbReference type="NCBI Taxonomy" id="2041"/>
    <lineage>
        <taxon>Bacteria</taxon>
        <taxon>Bacillati</taxon>
        <taxon>Actinomycetota</taxon>
        <taxon>Actinomycetes</taxon>
        <taxon>Propionibacteriales</taxon>
        <taxon>Nocardioidaceae</taxon>
        <taxon>Aeromicrobium</taxon>
    </lineage>
</organism>
<keyword evidence="5" id="KW-1185">Reference proteome</keyword>
<dbReference type="PATRIC" id="fig|2041.4.peg.1950"/>
<dbReference type="Proteomes" id="UP000067689">
    <property type="component" value="Chromosome"/>
</dbReference>
<accession>A0A0U3KJ93</accession>
<dbReference type="STRING" id="2041.AERYTH_09325"/>
<feature type="domain" description="SUF system FeS cluster assembly SufBD N-terminal" evidence="3">
    <location>
        <begin position="146"/>
        <end position="208"/>
    </location>
</feature>
<dbReference type="Pfam" id="PF19295">
    <property type="entry name" value="SufBD_N"/>
    <property type="match status" value="1"/>
</dbReference>
<dbReference type="PANTHER" id="PTHR30508">
    <property type="entry name" value="FES CLUSTER ASSEMBLY PROTEIN SUF"/>
    <property type="match status" value="1"/>
</dbReference>
<dbReference type="InterPro" id="IPR037284">
    <property type="entry name" value="SUF_FeS_clus_asmbl_SufBD_sf"/>
</dbReference>
<dbReference type="AlphaFoldDB" id="A0A0U3KJ93"/>
<dbReference type="Pfam" id="PF01458">
    <property type="entry name" value="SUFBD_core"/>
    <property type="match status" value="1"/>
</dbReference>
<dbReference type="EMBL" id="CP011502">
    <property type="protein sequence ID" value="ALX04883.1"/>
    <property type="molecule type" value="Genomic_DNA"/>
</dbReference>
<dbReference type="NCBIfam" id="TIGR01980">
    <property type="entry name" value="sufB"/>
    <property type="match status" value="1"/>
</dbReference>
<reference evidence="4 5" key="1">
    <citation type="journal article" date="1991" name="Int. J. Syst. Bacteriol.">
        <title>Description of the erythromycin-producing bacterium Arthrobacter sp. strain NRRL B-3381 as Aeromicrobium erythreum gen. nov., sp. nov.</title>
        <authorList>
            <person name="Miller E.S."/>
            <person name="Woese C.R."/>
            <person name="Brenner S."/>
        </authorList>
    </citation>
    <scope>NUCLEOTIDE SEQUENCE [LARGE SCALE GENOMIC DNA]</scope>
    <source>
        <strain evidence="4 5">AR18</strain>
    </source>
</reference>
<dbReference type="InterPro" id="IPR055346">
    <property type="entry name" value="Fe-S_cluster_assembly_SufBD"/>
</dbReference>
<evidence type="ECO:0000313" key="4">
    <source>
        <dbReference type="EMBL" id="ALX04883.1"/>
    </source>
</evidence>
<dbReference type="InterPro" id="IPR010231">
    <property type="entry name" value="SUF_FeS_clus_asmbl_SufB"/>
</dbReference>
<gene>
    <name evidence="4" type="ORF">AERYTH_09325</name>
</gene>
<dbReference type="InterPro" id="IPR045595">
    <property type="entry name" value="SufBD_N"/>
</dbReference>
<feature type="domain" description="SUF system FeS cluster assembly SufBD core" evidence="2">
    <location>
        <begin position="211"/>
        <end position="445"/>
    </location>
</feature>
<dbReference type="SUPFAM" id="SSF101960">
    <property type="entry name" value="Stabilizer of iron transporter SufD"/>
    <property type="match status" value="1"/>
</dbReference>
<dbReference type="OrthoDB" id="9803529at2"/>
<dbReference type="KEGG" id="aer:AERYTH_09325"/>
<dbReference type="InterPro" id="IPR000825">
    <property type="entry name" value="SUF_FeS_clus_asmbl_SufBD_core"/>
</dbReference>
<dbReference type="PANTHER" id="PTHR30508:SF1">
    <property type="entry name" value="UPF0051 PROTEIN ABCI8, CHLOROPLASTIC-RELATED"/>
    <property type="match status" value="1"/>
</dbReference>
<comment type="similarity">
    <text evidence="1">Belongs to the iron-sulfur cluster assembly SufBD family.</text>
</comment>